<reference evidence="2" key="1">
    <citation type="journal article" date="2022" name="Mol. Ecol. Resour.">
        <title>The genomes of chicory, endive, great burdock and yacon provide insights into Asteraceae palaeo-polyploidization history and plant inulin production.</title>
        <authorList>
            <person name="Fan W."/>
            <person name="Wang S."/>
            <person name="Wang H."/>
            <person name="Wang A."/>
            <person name="Jiang F."/>
            <person name="Liu H."/>
            <person name="Zhao H."/>
            <person name="Xu D."/>
            <person name="Zhang Y."/>
        </authorList>
    </citation>
    <scope>NUCLEOTIDE SEQUENCE [LARGE SCALE GENOMIC DNA]</scope>
    <source>
        <strain evidence="2">cv. Yunnan</strain>
    </source>
</reference>
<keyword evidence="2" id="KW-1185">Reference proteome</keyword>
<gene>
    <name evidence="1" type="ORF">L1987_29967</name>
</gene>
<dbReference type="Proteomes" id="UP001056120">
    <property type="component" value="Linkage Group LG10"/>
</dbReference>
<organism evidence="1 2">
    <name type="scientific">Smallanthus sonchifolius</name>
    <dbReference type="NCBI Taxonomy" id="185202"/>
    <lineage>
        <taxon>Eukaryota</taxon>
        <taxon>Viridiplantae</taxon>
        <taxon>Streptophyta</taxon>
        <taxon>Embryophyta</taxon>
        <taxon>Tracheophyta</taxon>
        <taxon>Spermatophyta</taxon>
        <taxon>Magnoliopsida</taxon>
        <taxon>eudicotyledons</taxon>
        <taxon>Gunneridae</taxon>
        <taxon>Pentapetalae</taxon>
        <taxon>asterids</taxon>
        <taxon>campanulids</taxon>
        <taxon>Asterales</taxon>
        <taxon>Asteraceae</taxon>
        <taxon>Asteroideae</taxon>
        <taxon>Heliantheae alliance</taxon>
        <taxon>Millerieae</taxon>
        <taxon>Smallanthus</taxon>
    </lineage>
</organism>
<comment type="caution">
    <text evidence="1">The sequence shown here is derived from an EMBL/GenBank/DDBJ whole genome shotgun (WGS) entry which is preliminary data.</text>
</comment>
<reference evidence="1 2" key="2">
    <citation type="journal article" date="2022" name="Mol. Ecol. Resour.">
        <title>The genomes of chicory, endive, great burdock and yacon provide insights into Asteraceae paleo-polyploidization history and plant inulin production.</title>
        <authorList>
            <person name="Fan W."/>
            <person name="Wang S."/>
            <person name="Wang H."/>
            <person name="Wang A."/>
            <person name="Jiang F."/>
            <person name="Liu H."/>
            <person name="Zhao H."/>
            <person name="Xu D."/>
            <person name="Zhang Y."/>
        </authorList>
    </citation>
    <scope>NUCLEOTIDE SEQUENCE [LARGE SCALE GENOMIC DNA]</scope>
    <source>
        <strain evidence="2">cv. Yunnan</strain>
        <tissue evidence="1">Leaves</tissue>
    </source>
</reference>
<evidence type="ECO:0000313" key="1">
    <source>
        <dbReference type="EMBL" id="KAI3801850.1"/>
    </source>
</evidence>
<dbReference type="EMBL" id="CM042027">
    <property type="protein sequence ID" value="KAI3801850.1"/>
    <property type="molecule type" value="Genomic_DNA"/>
</dbReference>
<sequence>MQLYLQYKELCMCLLSIDRAKNYVGSTVQVVPHITDAIQDWIEQVATIPVDGKESVSLSGGCHRRY</sequence>
<accession>A0ACB9I2Y5</accession>
<protein>
    <submittedName>
        <fullName evidence="1">Uncharacterized protein</fullName>
    </submittedName>
</protein>
<name>A0ACB9I2Y5_9ASTR</name>
<evidence type="ECO:0000313" key="2">
    <source>
        <dbReference type="Proteomes" id="UP001056120"/>
    </source>
</evidence>
<proteinExistence type="predicted"/>